<proteinExistence type="predicted"/>
<evidence type="ECO:0000313" key="2">
    <source>
        <dbReference type="Proteomes" id="UP000215914"/>
    </source>
</evidence>
<keyword evidence="2" id="KW-1185">Reference proteome</keyword>
<name>A0A9K3H2A2_HELAN</name>
<dbReference type="AlphaFoldDB" id="A0A9K3H2A2"/>
<reference evidence="1" key="1">
    <citation type="journal article" date="2017" name="Nature">
        <title>The sunflower genome provides insights into oil metabolism, flowering and Asterid evolution.</title>
        <authorList>
            <person name="Badouin H."/>
            <person name="Gouzy J."/>
            <person name="Grassa C.J."/>
            <person name="Murat F."/>
            <person name="Staton S.E."/>
            <person name="Cottret L."/>
            <person name="Lelandais-Briere C."/>
            <person name="Owens G.L."/>
            <person name="Carrere S."/>
            <person name="Mayjonade B."/>
            <person name="Legrand L."/>
            <person name="Gill N."/>
            <person name="Kane N.C."/>
            <person name="Bowers J.E."/>
            <person name="Hubner S."/>
            <person name="Bellec A."/>
            <person name="Berard A."/>
            <person name="Berges H."/>
            <person name="Blanchet N."/>
            <person name="Boniface M.C."/>
            <person name="Brunel D."/>
            <person name="Catrice O."/>
            <person name="Chaidir N."/>
            <person name="Claudel C."/>
            <person name="Donnadieu C."/>
            <person name="Faraut T."/>
            <person name="Fievet G."/>
            <person name="Helmstetter N."/>
            <person name="King M."/>
            <person name="Knapp S.J."/>
            <person name="Lai Z."/>
            <person name="Le Paslier M.C."/>
            <person name="Lippi Y."/>
            <person name="Lorenzon L."/>
            <person name="Mandel J.R."/>
            <person name="Marage G."/>
            <person name="Marchand G."/>
            <person name="Marquand E."/>
            <person name="Bret-Mestries E."/>
            <person name="Morien E."/>
            <person name="Nambeesan S."/>
            <person name="Nguyen T."/>
            <person name="Pegot-Espagnet P."/>
            <person name="Pouilly N."/>
            <person name="Raftis F."/>
            <person name="Sallet E."/>
            <person name="Schiex T."/>
            <person name="Thomas J."/>
            <person name="Vandecasteele C."/>
            <person name="Vares D."/>
            <person name="Vear F."/>
            <person name="Vautrin S."/>
            <person name="Crespi M."/>
            <person name="Mangin B."/>
            <person name="Burke J.M."/>
            <person name="Salse J."/>
            <person name="Munos S."/>
            <person name="Vincourt P."/>
            <person name="Rieseberg L.H."/>
            <person name="Langlade N.B."/>
        </authorList>
    </citation>
    <scope>NUCLEOTIDE SEQUENCE</scope>
    <source>
        <tissue evidence="1">Leaves</tissue>
    </source>
</reference>
<dbReference type="Gramene" id="mRNA:HanXRQr2_Chr15g0696431">
    <property type="protein sequence ID" value="CDS:HanXRQr2_Chr15g0696431.1"/>
    <property type="gene ID" value="HanXRQr2_Chr15g0696431"/>
</dbReference>
<organism evidence="1 2">
    <name type="scientific">Helianthus annuus</name>
    <name type="common">Common sunflower</name>
    <dbReference type="NCBI Taxonomy" id="4232"/>
    <lineage>
        <taxon>Eukaryota</taxon>
        <taxon>Viridiplantae</taxon>
        <taxon>Streptophyta</taxon>
        <taxon>Embryophyta</taxon>
        <taxon>Tracheophyta</taxon>
        <taxon>Spermatophyta</taxon>
        <taxon>Magnoliopsida</taxon>
        <taxon>eudicotyledons</taxon>
        <taxon>Gunneridae</taxon>
        <taxon>Pentapetalae</taxon>
        <taxon>asterids</taxon>
        <taxon>campanulids</taxon>
        <taxon>Asterales</taxon>
        <taxon>Asteraceae</taxon>
        <taxon>Asteroideae</taxon>
        <taxon>Heliantheae alliance</taxon>
        <taxon>Heliantheae</taxon>
        <taxon>Helianthus</taxon>
    </lineage>
</organism>
<gene>
    <name evidence="1" type="ORF">HanXRQr2_Chr15g0696431</name>
</gene>
<dbReference type="Proteomes" id="UP000215914">
    <property type="component" value="Unassembled WGS sequence"/>
</dbReference>
<evidence type="ECO:0000313" key="1">
    <source>
        <dbReference type="EMBL" id="KAF5764817.1"/>
    </source>
</evidence>
<accession>A0A9K3H2A2</accession>
<sequence>MINLNDNLIISFDMTSEEFREITFPEGIAHDDYCSLSYLGNSLVVGGHDKHVINNKDLCVWMMEGGVSNSFTKLFTITSNGDIILRGFRKNGEPIIGIRGKAVLGGERLAVYKPDSERIDYLGINGLFSVKVYPYMETLFLLDQTDNMFYIGMYGD</sequence>
<reference evidence="1" key="2">
    <citation type="submission" date="2020-06" db="EMBL/GenBank/DDBJ databases">
        <title>Helianthus annuus Genome sequencing and assembly Release 2.</title>
        <authorList>
            <person name="Gouzy J."/>
            <person name="Langlade N."/>
            <person name="Munos S."/>
        </authorList>
    </citation>
    <scope>NUCLEOTIDE SEQUENCE</scope>
    <source>
        <tissue evidence="1">Leaves</tissue>
    </source>
</reference>
<dbReference type="EMBL" id="MNCJ02000330">
    <property type="protein sequence ID" value="KAF5764817.1"/>
    <property type="molecule type" value="Genomic_DNA"/>
</dbReference>
<protein>
    <submittedName>
        <fullName evidence="1">F-box associated domain, type 3</fullName>
    </submittedName>
</protein>
<comment type="caution">
    <text evidence="1">The sequence shown here is derived from an EMBL/GenBank/DDBJ whole genome shotgun (WGS) entry which is preliminary data.</text>
</comment>